<comment type="caution">
    <text evidence="2">The sequence shown here is derived from an EMBL/GenBank/DDBJ whole genome shotgun (WGS) entry which is preliminary data.</text>
</comment>
<feature type="chain" id="PRO_5040152621" evidence="1">
    <location>
        <begin position="19"/>
        <end position="234"/>
    </location>
</feature>
<evidence type="ECO:0000313" key="2">
    <source>
        <dbReference type="EMBL" id="KAJ6639076.1"/>
    </source>
</evidence>
<proteinExistence type="predicted"/>
<gene>
    <name evidence="2" type="ORF">Bhyg_11815</name>
</gene>
<dbReference type="AlphaFoldDB" id="A0A9Q0S0A6"/>
<reference evidence="2" key="1">
    <citation type="submission" date="2022-07" db="EMBL/GenBank/DDBJ databases">
        <authorList>
            <person name="Trinca V."/>
            <person name="Uliana J.V.C."/>
            <person name="Torres T.T."/>
            <person name="Ward R.J."/>
            <person name="Monesi N."/>
        </authorList>
    </citation>
    <scope>NUCLEOTIDE SEQUENCE</scope>
    <source>
        <strain evidence="2">HSMRA1968</strain>
        <tissue evidence="2">Whole embryos</tissue>
    </source>
</reference>
<keyword evidence="3" id="KW-1185">Reference proteome</keyword>
<protein>
    <submittedName>
        <fullName evidence="2">Uncharacterized protein</fullName>
    </submittedName>
</protein>
<name>A0A9Q0S0A6_9DIPT</name>
<dbReference type="Proteomes" id="UP001151699">
    <property type="component" value="Chromosome X"/>
</dbReference>
<evidence type="ECO:0000313" key="3">
    <source>
        <dbReference type="Proteomes" id="UP001151699"/>
    </source>
</evidence>
<keyword evidence="1" id="KW-0732">Signal</keyword>
<evidence type="ECO:0000256" key="1">
    <source>
        <dbReference type="SAM" id="SignalP"/>
    </source>
</evidence>
<sequence>MKLVFCFLLVLRCMRTFCATTCEKNLENIKAEFTDFLNKFETDHALAYNNVKAILSSSETTSAAIKKLQSVREAECDVPKFLDNFFEARLRALGLAAPILYQYYLLLYMVDDFKCQKKLLCKSKKKFSSKCDAETNELSCSVQKLLDELESAGNTSKQKLFDFMEGSDKKNKLGLSFHCASSNVKGNKNSSKKTFVKKFAKLVLDNEVRLKKIVKVSDHIIKKIKDWKHPVGKC</sequence>
<organism evidence="2 3">
    <name type="scientific">Pseudolycoriella hygida</name>
    <dbReference type="NCBI Taxonomy" id="35572"/>
    <lineage>
        <taxon>Eukaryota</taxon>
        <taxon>Metazoa</taxon>
        <taxon>Ecdysozoa</taxon>
        <taxon>Arthropoda</taxon>
        <taxon>Hexapoda</taxon>
        <taxon>Insecta</taxon>
        <taxon>Pterygota</taxon>
        <taxon>Neoptera</taxon>
        <taxon>Endopterygota</taxon>
        <taxon>Diptera</taxon>
        <taxon>Nematocera</taxon>
        <taxon>Sciaroidea</taxon>
        <taxon>Sciaridae</taxon>
        <taxon>Pseudolycoriella</taxon>
    </lineage>
</organism>
<feature type="signal peptide" evidence="1">
    <location>
        <begin position="1"/>
        <end position="18"/>
    </location>
</feature>
<dbReference type="EMBL" id="WJQU01000003">
    <property type="protein sequence ID" value="KAJ6639076.1"/>
    <property type="molecule type" value="Genomic_DNA"/>
</dbReference>
<accession>A0A9Q0S0A6</accession>